<gene>
    <name evidence="1" type="ORF">KQI88_04405</name>
</gene>
<reference evidence="1 2" key="1">
    <citation type="submission" date="2021-06" db="EMBL/GenBank/DDBJ databases">
        <authorList>
            <person name="Sun Q."/>
            <person name="Li D."/>
        </authorList>
    </citation>
    <scope>NUCLEOTIDE SEQUENCE [LARGE SCALE GENOMIC DNA]</scope>
    <source>
        <strain evidence="1 2">MSJ-5</strain>
    </source>
</reference>
<dbReference type="RefSeq" id="WP_216415115.1">
    <property type="nucleotide sequence ID" value="NZ_JAHLQK010000001.1"/>
</dbReference>
<dbReference type="EMBL" id="JAHLQK010000001">
    <property type="protein sequence ID" value="MBU5675650.1"/>
    <property type="molecule type" value="Genomic_DNA"/>
</dbReference>
<keyword evidence="2" id="KW-1185">Reference proteome</keyword>
<organism evidence="1 2">
    <name type="scientific">Alkaliphilus flagellatus</name>
    <dbReference type="NCBI Taxonomy" id="2841507"/>
    <lineage>
        <taxon>Bacteria</taxon>
        <taxon>Bacillati</taxon>
        <taxon>Bacillota</taxon>
        <taxon>Clostridia</taxon>
        <taxon>Peptostreptococcales</taxon>
        <taxon>Natronincolaceae</taxon>
        <taxon>Alkaliphilus</taxon>
    </lineage>
</organism>
<evidence type="ECO:0000313" key="2">
    <source>
        <dbReference type="Proteomes" id="UP000779508"/>
    </source>
</evidence>
<sequence>MLNRILDRRVRKDKGYDLYLEIPESEYFNFYEDVTEDDARNILDLFLEYHHDDGRPQNVKINYDKNNNSINIRAALNYEANDHTDPRIIPDYLR</sequence>
<accession>A0ABS6FZI2</accession>
<dbReference type="Proteomes" id="UP000779508">
    <property type="component" value="Unassembled WGS sequence"/>
</dbReference>
<name>A0ABS6FZI2_9FIRM</name>
<protein>
    <submittedName>
        <fullName evidence="1">Uncharacterized protein</fullName>
    </submittedName>
</protein>
<proteinExistence type="predicted"/>
<evidence type="ECO:0000313" key="1">
    <source>
        <dbReference type="EMBL" id="MBU5675650.1"/>
    </source>
</evidence>
<comment type="caution">
    <text evidence="1">The sequence shown here is derived from an EMBL/GenBank/DDBJ whole genome shotgun (WGS) entry which is preliminary data.</text>
</comment>